<reference evidence="2" key="2">
    <citation type="submission" date="2015-03" db="UniProtKB">
        <authorList>
            <consortium name="EnsemblPlants"/>
        </authorList>
    </citation>
    <scope>IDENTIFICATION</scope>
</reference>
<evidence type="ECO:0000313" key="3">
    <source>
        <dbReference type="Proteomes" id="UP000026960"/>
    </source>
</evidence>
<evidence type="ECO:0000313" key="2">
    <source>
        <dbReference type="EnsemblPlants" id="OBART11G07380.2"/>
    </source>
</evidence>
<proteinExistence type="predicted"/>
<protein>
    <submittedName>
        <fullName evidence="2">Uncharacterized protein</fullName>
    </submittedName>
</protein>
<keyword evidence="3" id="KW-1185">Reference proteome</keyword>
<name>A0A0D3HJU1_9ORYZ</name>
<dbReference type="AlphaFoldDB" id="A0A0D3HJU1"/>
<evidence type="ECO:0000256" key="1">
    <source>
        <dbReference type="SAM" id="MobiDB-lite"/>
    </source>
</evidence>
<feature type="region of interest" description="Disordered" evidence="1">
    <location>
        <begin position="1"/>
        <end position="34"/>
    </location>
</feature>
<dbReference type="Gramene" id="OBART11G07380.2">
    <property type="protein sequence ID" value="OBART11G07380.2"/>
    <property type="gene ID" value="OBART11G07380"/>
</dbReference>
<feature type="compositionally biased region" description="Polar residues" evidence="1">
    <location>
        <begin position="18"/>
        <end position="28"/>
    </location>
</feature>
<sequence length="116" mass="13139">MRLTGLSQARPATHETIQDINQTSTTRQAPGKRQRRWETLFWQLPDAIATPDLQPLEGGKAVQPCRKILKIIATNKLELLQGREELERSLLLIHGLAMTNYPNMEAIWGIRVLANS</sequence>
<dbReference type="EnsemblPlants" id="OBART11G07380.2">
    <property type="protein sequence ID" value="OBART11G07380.2"/>
    <property type="gene ID" value="OBART11G07380"/>
</dbReference>
<organism evidence="2">
    <name type="scientific">Oryza barthii</name>
    <dbReference type="NCBI Taxonomy" id="65489"/>
    <lineage>
        <taxon>Eukaryota</taxon>
        <taxon>Viridiplantae</taxon>
        <taxon>Streptophyta</taxon>
        <taxon>Embryophyta</taxon>
        <taxon>Tracheophyta</taxon>
        <taxon>Spermatophyta</taxon>
        <taxon>Magnoliopsida</taxon>
        <taxon>Liliopsida</taxon>
        <taxon>Poales</taxon>
        <taxon>Poaceae</taxon>
        <taxon>BOP clade</taxon>
        <taxon>Oryzoideae</taxon>
        <taxon>Oryzeae</taxon>
        <taxon>Oryzinae</taxon>
        <taxon>Oryza</taxon>
    </lineage>
</organism>
<dbReference type="Proteomes" id="UP000026960">
    <property type="component" value="Chromosome 11"/>
</dbReference>
<accession>A0A0D3HJU1</accession>
<dbReference type="HOGENOM" id="CLU_2100613_0_0_1"/>
<reference evidence="2" key="1">
    <citation type="journal article" date="2009" name="Rice">
        <title>De Novo Next Generation Sequencing of Plant Genomes.</title>
        <authorList>
            <person name="Rounsley S."/>
            <person name="Marri P.R."/>
            <person name="Yu Y."/>
            <person name="He R."/>
            <person name="Sisneros N."/>
            <person name="Goicoechea J.L."/>
            <person name="Lee S.J."/>
            <person name="Angelova A."/>
            <person name="Kudrna D."/>
            <person name="Luo M."/>
            <person name="Affourtit J."/>
            <person name="Desany B."/>
            <person name="Knight J."/>
            <person name="Niazi F."/>
            <person name="Egholm M."/>
            <person name="Wing R.A."/>
        </authorList>
    </citation>
    <scope>NUCLEOTIDE SEQUENCE [LARGE SCALE GENOMIC DNA]</scope>
    <source>
        <strain evidence="2">cv. IRGC 105608</strain>
    </source>
</reference>